<dbReference type="EMBL" id="VWXF01000005">
    <property type="protein sequence ID" value="NIF22559.1"/>
    <property type="molecule type" value="Genomic_DNA"/>
</dbReference>
<evidence type="ECO:0000313" key="2">
    <source>
        <dbReference type="Proteomes" id="UP001515683"/>
    </source>
</evidence>
<proteinExistence type="predicted"/>
<reference evidence="1 2" key="1">
    <citation type="journal article" date="2019" name="bioRxiv">
        <title>Bacteria contribute to plant secondary compound degradation in a generalist herbivore system.</title>
        <authorList>
            <person name="Francoeur C.B."/>
            <person name="Khadempour L."/>
            <person name="Moreira-Soto R.D."/>
            <person name="Gotting K."/>
            <person name="Book A.J."/>
            <person name="Pinto-Tomas A.A."/>
            <person name="Keefover-Ring K."/>
            <person name="Currie C.R."/>
        </authorList>
    </citation>
    <scope>NUCLEOTIDE SEQUENCE [LARGE SCALE GENOMIC DNA]</scope>
    <source>
        <strain evidence="1">Acro-835</strain>
    </source>
</reference>
<protein>
    <submittedName>
        <fullName evidence="1">Uncharacterized protein</fullName>
    </submittedName>
</protein>
<gene>
    <name evidence="1" type="ORF">F3J40_13230</name>
</gene>
<name>A0ABX0RGJ3_9GAMM</name>
<organism evidence="1 2">
    <name type="scientific">Candidatus Pantoea multigeneris</name>
    <dbReference type="NCBI Taxonomy" id="2608357"/>
    <lineage>
        <taxon>Bacteria</taxon>
        <taxon>Pseudomonadati</taxon>
        <taxon>Pseudomonadota</taxon>
        <taxon>Gammaproteobacteria</taxon>
        <taxon>Enterobacterales</taxon>
        <taxon>Erwiniaceae</taxon>
        <taxon>Pantoea</taxon>
    </lineage>
</organism>
<evidence type="ECO:0000313" key="1">
    <source>
        <dbReference type="EMBL" id="NIF22559.1"/>
    </source>
</evidence>
<dbReference type="Proteomes" id="UP001515683">
    <property type="component" value="Unassembled WGS sequence"/>
</dbReference>
<sequence length="64" mass="6989">MLRPVELTVLSGHIHAATALQAIEPQVLNDIGLTKAEETGVLPELQNSPMCRVQVATELKTKRQ</sequence>
<dbReference type="RefSeq" id="WP_167015327.1">
    <property type="nucleotide sequence ID" value="NZ_VWXF01000005.1"/>
</dbReference>
<comment type="caution">
    <text evidence="1">The sequence shown here is derived from an EMBL/GenBank/DDBJ whole genome shotgun (WGS) entry which is preliminary data.</text>
</comment>
<accession>A0ABX0RGJ3</accession>
<keyword evidence="2" id="KW-1185">Reference proteome</keyword>